<evidence type="ECO:0000313" key="1">
    <source>
        <dbReference type="EMBL" id="RDH45481.1"/>
    </source>
</evidence>
<dbReference type="AlphaFoldDB" id="A0A4V1INZ8"/>
<name>A0A4V1INZ8_9GAMM</name>
<dbReference type="Proteomes" id="UP000257039">
    <property type="component" value="Unassembled WGS sequence"/>
</dbReference>
<protein>
    <submittedName>
        <fullName evidence="1">Uncharacterized protein</fullName>
    </submittedName>
</protein>
<accession>A0A4V1INZ8</accession>
<sequence>MKGYDYFDQSQFERVNFESEKELLIAVSNGVVKQGIIAKKSAMYWSKVLNQEVIFGATHSKAPLVFRMHKHLKPYKHRIDSAIDQVKRDGTLERIIYKYINE</sequence>
<evidence type="ECO:0000313" key="2">
    <source>
        <dbReference type="Proteomes" id="UP000257039"/>
    </source>
</evidence>
<keyword evidence="2" id="KW-1185">Reference proteome</keyword>
<dbReference type="Gene3D" id="3.40.190.10">
    <property type="entry name" value="Periplasmic binding protein-like II"/>
    <property type="match status" value="2"/>
</dbReference>
<comment type="caution">
    <text evidence="1">The sequence shown here is derived from an EMBL/GenBank/DDBJ whole genome shotgun (WGS) entry which is preliminary data.</text>
</comment>
<dbReference type="EMBL" id="NDXW01000001">
    <property type="protein sequence ID" value="RDH45481.1"/>
    <property type="molecule type" value="Genomic_DNA"/>
</dbReference>
<organism evidence="1 2">
    <name type="scientific">Zooshikella ganghwensis</name>
    <dbReference type="NCBI Taxonomy" id="202772"/>
    <lineage>
        <taxon>Bacteria</taxon>
        <taxon>Pseudomonadati</taxon>
        <taxon>Pseudomonadota</taxon>
        <taxon>Gammaproteobacteria</taxon>
        <taxon>Oceanospirillales</taxon>
        <taxon>Zooshikellaceae</taxon>
        <taxon>Zooshikella</taxon>
    </lineage>
</organism>
<reference evidence="1 2" key="1">
    <citation type="submission" date="2017-04" db="EMBL/GenBank/DDBJ databases">
        <title>Draft genome sequence of Zooshikella ganghwensis VG4 isolated from Red Sea sediments.</title>
        <authorList>
            <person name="Rehman Z."/>
            <person name="Alam I."/>
            <person name="Kamau A."/>
            <person name="Bajic V."/>
            <person name="Leiknes T."/>
        </authorList>
    </citation>
    <scope>NUCLEOTIDE SEQUENCE [LARGE SCALE GENOMIC DNA]</scope>
    <source>
        <strain evidence="1 2">VG4</strain>
    </source>
</reference>
<dbReference type="SUPFAM" id="SSF53850">
    <property type="entry name" value="Periplasmic binding protein-like II"/>
    <property type="match status" value="1"/>
</dbReference>
<proteinExistence type="predicted"/>
<gene>
    <name evidence="1" type="ORF">B9G39_19650</name>
</gene>